<protein>
    <recommendedName>
        <fullName evidence="4">Integral membrane protein</fullName>
    </recommendedName>
</protein>
<gene>
    <name evidence="2" type="ORF">BLA24_13575</name>
</gene>
<organism evidence="2 3">
    <name type="scientific">Streptomyces cinnamoneus</name>
    <name type="common">Streptoverticillium cinnamoneum</name>
    <dbReference type="NCBI Taxonomy" id="53446"/>
    <lineage>
        <taxon>Bacteria</taxon>
        <taxon>Bacillati</taxon>
        <taxon>Actinomycetota</taxon>
        <taxon>Actinomycetes</taxon>
        <taxon>Kitasatosporales</taxon>
        <taxon>Streptomycetaceae</taxon>
        <taxon>Streptomyces</taxon>
        <taxon>Streptomyces cinnamoneus group</taxon>
    </lineage>
</organism>
<feature type="transmembrane region" description="Helical" evidence="1">
    <location>
        <begin position="21"/>
        <end position="40"/>
    </location>
</feature>
<feature type="transmembrane region" description="Helical" evidence="1">
    <location>
        <begin position="52"/>
        <end position="73"/>
    </location>
</feature>
<accession>A0A2G1XJY9</accession>
<dbReference type="AlphaFoldDB" id="A0A2G1XJY9"/>
<evidence type="ECO:0000313" key="3">
    <source>
        <dbReference type="Proteomes" id="UP000222531"/>
    </source>
</evidence>
<evidence type="ECO:0008006" key="4">
    <source>
        <dbReference type="Google" id="ProtNLM"/>
    </source>
</evidence>
<feature type="transmembrane region" description="Helical" evidence="1">
    <location>
        <begin position="150"/>
        <end position="171"/>
    </location>
</feature>
<keyword evidence="3" id="KW-1185">Reference proteome</keyword>
<dbReference type="EMBL" id="NHZO01000145">
    <property type="protein sequence ID" value="PHQ51546.1"/>
    <property type="molecule type" value="Genomic_DNA"/>
</dbReference>
<reference evidence="2 3" key="1">
    <citation type="journal article" date="2017" name="Biochemistry">
        <title>Identification of the Biosynthetic Pathway for the Antibiotic Bicyclomycin.</title>
        <authorList>
            <person name="Patteson J."/>
            <person name="Cai W."/>
            <person name="Johnson R.A."/>
            <person name="Santa Maria K."/>
            <person name="Li B."/>
        </authorList>
    </citation>
    <scope>NUCLEOTIDE SEQUENCE [LARGE SCALE GENOMIC DNA]</scope>
    <source>
        <strain evidence="2 3">ATCC 21532</strain>
    </source>
</reference>
<feature type="transmembrane region" description="Helical" evidence="1">
    <location>
        <begin position="120"/>
        <end position="138"/>
    </location>
</feature>
<proteinExistence type="predicted"/>
<evidence type="ECO:0000313" key="2">
    <source>
        <dbReference type="EMBL" id="PHQ51546.1"/>
    </source>
</evidence>
<dbReference type="RefSeq" id="WP_099199238.1">
    <property type="nucleotide sequence ID" value="NZ_JBIRXA010000002.1"/>
</dbReference>
<name>A0A2G1XJY9_STRCJ</name>
<sequence length="173" mass="18441">MTRLLPWRRRLDRVDRPPSRTDYAGAIYGSLLAASVIAATSAVGEFARVETVVLLLVTGLVFWAAHVYARLVGERSIGRPVDRAEVRRVGRSEWSIVEAAVLPAAAVAFSPLLGLGLTDTAWFALAVAVAQQVTWAYLGAVHASASRRQAAVESLVNLLFGLVIVAAKAGLGH</sequence>
<keyword evidence="1" id="KW-0472">Membrane</keyword>
<keyword evidence="1" id="KW-1133">Transmembrane helix</keyword>
<feature type="transmembrane region" description="Helical" evidence="1">
    <location>
        <begin position="94"/>
        <end position="114"/>
    </location>
</feature>
<evidence type="ECO:0000256" key="1">
    <source>
        <dbReference type="SAM" id="Phobius"/>
    </source>
</evidence>
<dbReference type="Proteomes" id="UP000222531">
    <property type="component" value="Unassembled WGS sequence"/>
</dbReference>
<comment type="caution">
    <text evidence="2">The sequence shown here is derived from an EMBL/GenBank/DDBJ whole genome shotgun (WGS) entry which is preliminary data.</text>
</comment>
<keyword evidence="1" id="KW-0812">Transmembrane</keyword>
<dbReference type="OrthoDB" id="3828063at2"/>